<evidence type="ECO:0000256" key="4">
    <source>
        <dbReference type="ARBA" id="ARBA00023295"/>
    </source>
</evidence>
<gene>
    <name evidence="8" type="ORF">GCM10010406_08800</name>
</gene>
<feature type="domain" description="Glycosyl hydrolase family 36 C-terminal" evidence="6">
    <location>
        <begin position="628"/>
        <end position="703"/>
    </location>
</feature>
<evidence type="ECO:0000256" key="1">
    <source>
        <dbReference type="ARBA" id="ARBA00001255"/>
    </source>
</evidence>
<keyword evidence="4 5" id="KW-0326">Glycosidase</keyword>
<dbReference type="Pfam" id="PF16874">
    <property type="entry name" value="Glyco_hydro_36C"/>
    <property type="match status" value="1"/>
</dbReference>
<organism evidence="8 9">
    <name type="scientific">Streptomyces thermolineatus</name>
    <dbReference type="NCBI Taxonomy" id="44033"/>
    <lineage>
        <taxon>Bacteria</taxon>
        <taxon>Bacillati</taxon>
        <taxon>Actinomycetota</taxon>
        <taxon>Actinomycetes</taxon>
        <taxon>Kitasatosporales</taxon>
        <taxon>Streptomycetaceae</taxon>
        <taxon>Streptomyces</taxon>
    </lineage>
</organism>
<protein>
    <recommendedName>
        <fullName evidence="2 5">Alpha-galactosidase</fullName>
        <ecNumber evidence="2 5">3.2.1.22</ecNumber>
    </recommendedName>
</protein>
<comment type="similarity">
    <text evidence="5">Belongs to the glycosyl hydrolase.</text>
</comment>
<dbReference type="Pfam" id="PF16875">
    <property type="entry name" value="Glyco_hydro_36N"/>
    <property type="match status" value="1"/>
</dbReference>
<evidence type="ECO:0000256" key="2">
    <source>
        <dbReference type="ARBA" id="ARBA00012755"/>
    </source>
</evidence>
<keyword evidence="3 5" id="KW-0378">Hydrolase</keyword>
<keyword evidence="9" id="KW-1185">Reference proteome</keyword>
<dbReference type="Gene3D" id="3.20.20.70">
    <property type="entry name" value="Aldolase class I"/>
    <property type="match status" value="1"/>
</dbReference>
<sequence>MGGVVRTGGDGRLWVLSGPSSSYALRLTDRDELLHLYWGPPITLDDAERLAAEPLPGDWPFESALDGREEYPVEGGPRFARPALALRSAAARGVEWAHEGADAAGGLLRLHFRDRVHRVRLTLHYRMRTGSDVLERWVRLRHLGGPGAVPVEVLRADSATWTLPTRDRWRLSHLHGRWAAESRLVRTPLTPGEKRIGSRRGHTGHQSLPWIALDDGAAGEEHGEVFSAALAWSGSWRICVDRLPDGTVQATGGAGHDDAGVVRLDPGRSWTTPVFAALRTGGGFGAASRAWHAWQLTHVVPGADRPSPVLYDARGPGGSGAAGPGGLVRRAADIGVELFVVDGCLPGDLTPGRARLPEGLEPLAGEVHDLGMRFGLRLEPEAVAPGGRLHREHPDWVQQRAGRRPTAHRGRLLLDLGRPEVRRHLWERLDALLRDAPVDHVRWDLGRCSTDPGRPGDPWPERLDAEHVEGLYELLDRLREAHPGVTFESCSGGGGRTDLGILARADRVQVSESTDPLDRLAIQHGLSQLHPARVMTSLAADSTDTTLNRRPSNLRFRFVSAMAGVLGVGGDLTSWSGQELAEARDLVALYKRIRHLVQHGELHRLRAPADGTGAGCAGADGPGGDGFSAVQYRRGDGGETAVLAWRHAQRFGTPVPPLRLRGLDRDALYRDAATGELHSGALLAHRGLRIPLHGPLDAAVVHLRKA</sequence>
<accession>A0ABN3KZF5</accession>
<dbReference type="InterPro" id="IPR013780">
    <property type="entry name" value="Glyco_hydro_b"/>
</dbReference>
<reference evidence="8 9" key="1">
    <citation type="journal article" date="2019" name="Int. J. Syst. Evol. Microbiol.">
        <title>The Global Catalogue of Microorganisms (GCM) 10K type strain sequencing project: providing services to taxonomists for standard genome sequencing and annotation.</title>
        <authorList>
            <consortium name="The Broad Institute Genomics Platform"/>
            <consortium name="The Broad Institute Genome Sequencing Center for Infectious Disease"/>
            <person name="Wu L."/>
            <person name="Ma J."/>
        </authorList>
    </citation>
    <scope>NUCLEOTIDE SEQUENCE [LARGE SCALE GENOMIC DNA]</scope>
    <source>
        <strain evidence="8 9">JCM 6307</strain>
    </source>
</reference>
<comment type="catalytic activity">
    <reaction evidence="1 5">
        <text>Hydrolysis of terminal, non-reducing alpha-D-galactose residues in alpha-D-galactosides, including galactose oligosaccharides, galactomannans and galactolipids.</text>
        <dbReference type="EC" id="3.2.1.22"/>
    </reaction>
</comment>
<evidence type="ECO:0000259" key="7">
    <source>
        <dbReference type="Pfam" id="PF16875"/>
    </source>
</evidence>
<feature type="domain" description="Glycosyl hydrolase family 36 N-terminal" evidence="7">
    <location>
        <begin position="32"/>
        <end position="264"/>
    </location>
</feature>
<evidence type="ECO:0000313" key="9">
    <source>
        <dbReference type="Proteomes" id="UP001501358"/>
    </source>
</evidence>
<dbReference type="InterPro" id="IPR002252">
    <property type="entry name" value="Glyco_hydro_36"/>
</dbReference>
<dbReference type="EC" id="3.2.1.22" evidence="2 5"/>
<dbReference type="Pfam" id="PF02065">
    <property type="entry name" value="Melibiase"/>
    <property type="match status" value="1"/>
</dbReference>
<dbReference type="CDD" id="cd14791">
    <property type="entry name" value="GH36"/>
    <property type="match status" value="1"/>
</dbReference>
<dbReference type="InterPro" id="IPR038417">
    <property type="entry name" value="Alpga-gal_N_sf"/>
</dbReference>
<evidence type="ECO:0000259" key="6">
    <source>
        <dbReference type="Pfam" id="PF16874"/>
    </source>
</evidence>
<dbReference type="PRINTS" id="PR00743">
    <property type="entry name" value="GLHYDRLASE36"/>
</dbReference>
<dbReference type="InterPro" id="IPR017853">
    <property type="entry name" value="GH"/>
</dbReference>
<dbReference type="Gene3D" id="2.60.40.1180">
    <property type="entry name" value="Golgi alpha-mannosidase II"/>
    <property type="match status" value="1"/>
</dbReference>
<evidence type="ECO:0000256" key="5">
    <source>
        <dbReference type="PIRNR" id="PIRNR005536"/>
    </source>
</evidence>
<dbReference type="InterPro" id="IPR031704">
    <property type="entry name" value="Glyco_hydro_36_N"/>
</dbReference>
<evidence type="ECO:0000313" key="8">
    <source>
        <dbReference type="EMBL" id="GAA2474932.1"/>
    </source>
</evidence>
<evidence type="ECO:0000256" key="3">
    <source>
        <dbReference type="ARBA" id="ARBA00022801"/>
    </source>
</evidence>
<proteinExistence type="inferred from homology"/>
<comment type="caution">
    <text evidence="8">The sequence shown here is derived from an EMBL/GenBank/DDBJ whole genome shotgun (WGS) entry which is preliminary data.</text>
</comment>
<dbReference type="InterPro" id="IPR013785">
    <property type="entry name" value="Aldolase_TIM"/>
</dbReference>
<dbReference type="SUPFAM" id="SSF51445">
    <property type="entry name" value="(Trans)glycosidases"/>
    <property type="match status" value="1"/>
</dbReference>
<name>A0ABN3KZF5_9ACTN</name>
<dbReference type="InterPro" id="IPR031705">
    <property type="entry name" value="Glyco_hydro_36_C"/>
</dbReference>
<dbReference type="PIRSF" id="PIRSF005536">
    <property type="entry name" value="Agal"/>
    <property type="match status" value="1"/>
</dbReference>
<dbReference type="EMBL" id="BAAATA010000003">
    <property type="protein sequence ID" value="GAA2474932.1"/>
    <property type="molecule type" value="Genomic_DNA"/>
</dbReference>
<dbReference type="Gene3D" id="2.70.98.60">
    <property type="entry name" value="alpha-galactosidase from lactobacil brevis"/>
    <property type="match status" value="1"/>
</dbReference>
<dbReference type="Proteomes" id="UP001501358">
    <property type="component" value="Unassembled WGS sequence"/>
</dbReference>